<name>A0A6A7RRP5_9PROT</name>
<sequence>MRTPQVGRRFFRIAIPSGLLSAGDNFGRSMVTVNVFSFYLSDHSTGRADRRPMSACFSSLRPERPMGERSASVSAATKASPIAGGAGLVETSVARL</sequence>
<accession>A0A6A7RRP5</accession>
<evidence type="ECO:0000313" key="1">
    <source>
        <dbReference type="EMBL" id="MQM30118.1"/>
    </source>
</evidence>
<reference evidence="1 2" key="1">
    <citation type="submission" date="2017-09" db="EMBL/GenBank/DDBJ databases">
        <title>Metagenomic Analysis Reveals Denitrifying Candidatus Accumulibacter and Flanking Population as a Source of N2O.</title>
        <authorList>
            <person name="Gao H."/>
            <person name="Mao Y."/>
            <person name="Zhao X."/>
            <person name="Liu W.-T."/>
            <person name="Zhang T."/>
            <person name="Wells G."/>
        </authorList>
    </citation>
    <scope>NUCLEOTIDE SEQUENCE [LARGE SCALE GENOMIC DNA]</scope>
    <source>
        <strain evidence="1">CANDO_2_IC</strain>
    </source>
</reference>
<proteinExistence type="predicted"/>
<dbReference type="Proteomes" id="UP000342300">
    <property type="component" value="Unassembled WGS sequence"/>
</dbReference>
<protein>
    <submittedName>
        <fullName evidence="1">Uncharacterized protein</fullName>
    </submittedName>
</protein>
<dbReference type="EMBL" id="PDHS01000130">
    <property type="protein sequence ID" value="MQM30118.1"/>
    <property type="molecule type" value="Genomic_DNA"/>
</dbReference>
<comment type="caution">
    <text evidence="1">The sequence shown here is derived from an EMBL/GenBank/DDBJ whole genome shotgun (WGS) entry which is preliminary data.</text>
</comment>
<dbReference type="AlphaFoldDB" id="A0A6A7RRP5"/>
<evidence type="ECO:0000313" key="2">
    <source>
        <dbReference type="Proteomes" id="UP000342300"/>
    </source>
</evidence>
<gene>
    <name evidence="1" type="ORF">CRU78_06080</name>
</gene>
<organism evidence="1 2">
    <name type="scientific">Candidatus Accumulibacter phosphatis</name>
    <dbReference type="NCBI Taxonomy" id="327160"/>
    <lineage>
        <taxon>Bacteria</taxon>
        <taxon>Pseudomonadati</taxon>
        <taxon>Pseudomonadota</taxon>
        <taxon>Betaproteobacteria</taxon>
        <taxon>Candidatus Accumulibacter</taxon>
    </lineage>
</organism>